<protein>
    <recommendedName>
        <fullName evidence="6">Aminotransferase</fullName>
        <ecNumber evidence="6">2.6.1.-</ecNumber>
    </recommendedName>
</protein>
<evidence type="ECO:0000256" key="3">
    <source>
        <dbReference type="ARBA" id="ARBA00022576"/>
    </source>
</evidence>
<feature type="domain" description="Aminotransferase class I/classII large" evidence="7">
    <location>
        <begin position="30"/>
        <end position="371"/>
    </location>
</feature>
<dbReference type="PANTHER" id="PTHR46383:SF3">
    <property type="entry name" value="ASPARTATE AMINOTRANSFERASE-RELATED"/>
    <property type="match status" value="1"/>
</dbReference>
<evidence type="ECO:0000313" key="8">
    <source>
        <dbReference type="EMBL" id="VYT64498.1"/>
    </source>
</evidence>
<dbReference type="Pfam" id="PF00155">
    <property type="entry name" value="Aminotran_1_2"/>
    <property type="match status" value="1"/>
</dbReference>
<dbReference type="GO" id="GO:0006520">
    <property type="term" value="P:amino acid metabolic process"/>
    <property type="evidence" value="ECO:0007669"/>
    <property type="project" value="InterPro"/>
</dbReference>
<keyword evidence="4 6" id="KW-0808">Transferase</keyword>
<evidence type="ECO:0000259" key="7">
    <source>
        <dbReference type="Pfam" id="PF00155"/>
    </source>
</evidence>
<dbReference type="InterPro" id="IPR004839">
    <property type="entry name" value="Aminotransferase_I/II_large"/>
</dbReference>
<dbReference type="AlphaFoldDB" id="A0A6N2YFH6"/>
<dbReference type="InterPro" id="IPR015424">
    <property type="entry name" value="PyrdxlP-dep_Trfase"/>
</dbReference>
<sequence>MRLPMNTSLATLKPSGIRRINALAVQHPGCIALALGEPDFPTPDVISAEVTAALGRGDTHYPPNNGRPALREALSAYMGDAGLTFSADEIILTDGATEALSATFMAMLNPGDEVIIPTPAFGLYESIVVANHAKAVFLDTEPAQFQIDEDALRACVTPATKAIVICSPNNPTGCILSAASLDAVARVADQAGIYVVCDDVYNRLVYVDGYERFAQRHPELREQTIVIESFSKPWAMTGWRLGWLAAAGPVIAEIAKAHQYLVSSAVSFEMDAAARALTVDPTPMLKVYRARRERVLAALDTMGLDVVEPAGAFYAFPSIKQYGLTSDDFCIRAIKEASVALVPGNCFGTESHIRLSYCVSDENLDEGLTRLSNFVSTL</sequence>
<organism evidence="8">
    <name type="scientific">Collinsella aerofaciens</name>
    <dbReference type="NCBI Taxonomy" id="74426"/>
    <lineage>
        <taxon>Bacteria</taxon>
        <taxon>Bacillati</taxon>
        <taxon>Actinomycetota</taxon>
        <taxon>Coriobacteriia</taxon>
        <taxon>Coriobacteriales</taxon>
        <taxon>Coriobacteriaceae</taxon>
        <taxon>Collinsella</taxon>
    </lineage>
</organism>
<dbReference type="PROSITE" id="PS00105">
    <property type="entry name" value="AA_TRANSFER_CLASS_1"/>
    <property type="match status" value="1"/>
</dbReference>
<dbReference type="EC" id="2.6.1.-" evidence="6"/>
<reference evidence="8" key="1">
    <citation type="submission" date="2019-11" db="EMBL/GenBank/DDBJ databases">
        <authorList>
            <person name="Feng L."/>
        </authorList>
    </citation>
    <scope>NUCLEOTIDE SEQUENCE</scope>
    <source>
        <strain evidence="8">CaerofaciensLFYP39</strain>
    </source>
</reference>
<dbReference type="GO" id="GO:0008483">
    <property type="term" value="F:transaminase activity"/>
    <property type="evidence" value="ECO:0007669"/>
    <property type="project" value="UniProtKB-KW"/>
</dbReference>
<dbReference type="InterPro" id="IPR050596">
    <property type="entry name" value="AspAT/PAT-like"/>
</dbReference>
<dbReference type="CDD" id="cd00609">
    <property type="entry name" value="AAT_like"/>
    <property type="match status" value="1"/>
</dbReference>
<evidence type="ECO:0000256" key="5">
    <source>
        <dbReference type="ARBA" id="ARBA00022898"/>
    </source>
</evidence>
<dbReference type="EMBL" id="CACRTW010000002">
    <property type="protein sequence ID" value="VYT64498.1"/>
    <property type="molecule type" value="Genomic_DNA"/>
</dbReference>
<evidence type="ECO:0000256" key="6">
    <source>
        <dbReference type="RuleBase" id="RU000481"/>
    </source>
</evidence>
<dbReference type="PANTHER" id="PTHR46383">
    <property type="entry name" value="ASPARTATE AMINOTRANSFERASE"/>
    <property type="match status" value="1"/>
</dbReference>
<dbReference type="InterPro" id="IPR004838">
    <property type="entry name" value="NHTrfase_class1_PyrdxlP-BS"/>
</dbReference>
<proteinExistence type="inferred from homology"/>
<gene>
    <name evidence="8" type="primary">patA</name>
    <name evidence="8" type="ORF">CALFYP39_00207</name>
</gene>
<dbReference type="GO" id="GO:0030170">
    <property type="term" value="F:pyridoxal phosphate binding"/>
    <property type="evidence" value="ECO:0007669"/>
    <property type="project" value="InterPro"/>
</dbReference>
<evidence type="ECO:0000256" key="2">
    <source>
        <dbReference type="ARBA" id="ARBA00007441"/>
    </source>
</evidence>
<dbReference type="Gene3D" id="3.90.1150.10">
    <property type="entry name" value="Aspartate Aminotransferase, domain 1"/>
    <property type="match status" value="1"/>
</dbReference>
<dbReference type="SUPFAM" id="SSF53383">
    <property type="entry name" value="PLP-dependent transferases"/>
    <property type="match status" value="1"/>
</dbReference>
<comment type="similarity">
    <text evidence="2 6">Belongs to the class-I pyridoxal-phosphate-dependent aminotransferase family.</text>
</comment>
<evidence type="ECO:0000256" key="1">
    <source>
        <dbReference type="ARBA" id="ARBA00001933"/>
    </source>
</evidence>
<dbReference type="InterPro" id="IPR015421">
    <property type="entry name" value="PyrdxlP-dep_Trfase_major"/>
</dbReference>
<keyword evidence="3 6" id="KW-0032">Aminotransferase</keyword>
<comment type="cofactor">
    <cofactor evidence="1 6">
        <name>pyridoxal 5'-phosphate</name>
        <dbReference type="ChEBI" id="CHEBI:597326"/>
    </cofactor>
</comment>
<dbReference type="Gene3D" id="3.40.640.10">
    <property type="entry name" value="Type I PLP-dependent aspartate aminotransferase-like (Major domain)"/>
    <property type="match status" value="1"/>
</dbReference>
<name>A0A6N2YFH6_9ACTN</name>
<dbReference type="RefSeq" id="WP_156597158.1">
    <property type="nucleotide sequence ID" value="NZ_CACRTW010000002.1"/>
</dbReference>
<keyword evidence="5" id="KW-0663">Pyridoxal phosphate</keyword>
<evidence type="ECO:0000256" key="4">
    <source>
        <dbReference type="ARBA" id="ARBA00022679"/>
    </source>
</evidence>
<accession>A0A6N2YFH6</accession>
<dbReference type="InterPro" id="IPR015422">
    <property type="entry name" value="PyrdxlP-dep_Trfase_small"/>
</dbReference>